<proteinExistence type="predicted"/>
<gene>
    <name evidence="1" type="ORF">C2S_4658</name>
</gene>
<name>A0A0I9XT28_FUSFU</name>
<dbReference type="Proteomes" id="UP000760494">
    <property type="component" value="Unassembled WGS sequence"/>
</dbReference>
<evidence type="ECO:0000313" key="2">
    <source>
        <dbReference type="Proteomes" id="UP000760494"/>
    </source>
</evidence>
<accession>A0A0I9XT28</accession>
<protein>
    <submittedName>
        <fullName evidence="1">Uncharacterized protein</fullName>
    </submittedName>
</protein>
<sequence length="105" mass="11604">MAEPGGFGPEIQTSLLFELEEVGKRLLKDTGVFYRGIADPLIAMEVTVTMYTSVSPVKLDVSQQLDGYSLTVPSLIGPFFRPTVQHTMPVKLRVPPEPADVEQRE</sequence>
<evidence type="ECO:0000313" key="1">
    <source>
        <dbReference type="EMBL" id="VTT61950.1"/>
    </source>
</evidence>
<dbReference type="AlphaFoldDB" id="A0A0I9XT28"/>
<comment type="caution">
    <text evidence="1">The sequence shown here is derived from an EMBL/GenBank/DDBJ whole genome shotgun (WGS) entry which is preliminary data.</text>
</comment>
<dbReference type="OrthoDB" id="10455052at2759"/>
<dbReference type="EMBL" id="CABFJX010000068">
    <property type="protein sequence ID" value="VTT61950.1"/>
    <property type="molecule type" value="Genomic_DNA"/>
</dbReference>
<reference evidence="1" key="1">
    <citation type="submission" date="2019-05" db="EMBL/GenBank/DDBJ databases">
        <authorList>
            <person name="Piombo E."/>
        </authorList>
    </citation>
    <scope>NUCLEOTIDE SEQUENCE</scope>
    <source>
        <strain evidence="1">C2S</strain>
    </source>
</reference>
<organism evidence="1 2">
    <name type="scientific">Fusarium fujikuroi</name>
    <name type="common">Bakanae and foot rot disease fungus</name>
    <name type="synonym">Gibberella fujikuroi</name>
    <dbReference type="NCBI Taxonomy" id="5127"/>
    <lineage>
        <taxon>Eukaryota</taxon>
        <taxon>Fungi</taxon>
        <taxon>Dikarya</taxon>
        <taxon>Ascomycota</taxon>
        <taxon>Pezizomycotina</taxon>
        <taxon>Sordariomycetes</taxon>
        <taxon>Hypocreomycetidae</taxon>
        <taxon>Hypocreales</taxon>
        <taxon>Nectriaceae</taxon>
        <taxon>Fusarium</taxon>
        <taxon>Fusarium fujikuroi species complex</taxon>
    </lineage>
</organism>